<name>A0A2U1T558_9CORY</name>
<accession>A0A2U1T558</accession>
<comment type="caution">
    <text evidence="2">The sequence shown here is derived from an EMBL/GenBank/DDBJ whole genome shotgun (WGS) entry which is preliminary data.</text>
</comment>
<feature type="transmembrane region" description="Helical" evidence="1">
    <location>
        <begin position="54"/>
        <end position="77"/>
    </location>
</feature>
<dbReference type="EMBL" id="QEEZ01000018">
    <property type="protein sequence ID" value="PWC01130.1"/>
    <property type="molecule type" value="Genomic_DNA"/>
</dbReference>
<dbReference type="OrthoDB" id="9896984at2"/>
<evidence type="ECO:0000313" key="3">
    <source>
        <dbReference type="Proteomes" id="UP000244989"/>
    </source>
</evidence>
<keyword evidence="1" id="KW-0812">Transmembrane</keyword>
<evidence type="ECO:0000256" key="1">
    <source>
        <dbReference type="SAM" id="Phobius"/>
    </source>
</evidence>
<dbReference type="AlphaFoldDB" id="A0A2U1T558"/>
<sequence length="114" mass="11845">MDSQKIIVYALLAVGAVAAVASFFTITAGVLSVVVVLSVIVMAFLARGEGLGRLLWASAGVGLLGVILAGLGTFGLMGQVSSNCHHLDPRSEEGITCFNEHYSPGWGLYHVLAN</sequence>
<dbReference type="KEGG" id="cyz:C3B44_00075"/>
<proteinExistence type="predicted"/>
<organism evidence="2 3">
    <name type="scientific">Corynebacterium yudongzhengii</name>
    <dbReference type="NCBI Taxonomy" id="2080740"/>
    <lineage>
        <taxon>Bacteria</taxon>
        <taxon>Bacillati</taxon>
        <taxon>Actinomycetota</taxon>
        <taxon>Actinomycetes</taxon>
        <taxon>Mycobacteriales</taxon>
        <taxon>Corynebacteriaceae</taxon>
        <taxon>Corynebacterium</taxon>
    </lineage>
</organism>
<feature type="transmembrane region" description="Helical" evidence="1">
    <location>
        <begin position="7"/>
        <end position="24"/>
    </location>
</feature>
<reference evidence="3" key="1">
    <citation type="submission" date="2018-04" db="EMBL/GenBank/DDBJ databases">
        <authorList>
            <person name="Liu S."/>
            <person name="Wang Z."/>
            <person name="Li J."/>
        </authorList>
    </citation>
    <scope>NUCLEOTIDE SEQUENCE [LARGE SCALE GENOMIC DNA]</scope>
    <source>
        <strain evidence="3">2189</strain>
    </source>
</reference>
<dbReference type="RefSeq" id="WP_108430570.1">
    <property type="nucleotide sequence ID" value="NZ_CP026947.1"/>
</dbReference>
<keyword evidence="3" id="KW-1185">Reference proteome</keyword>
<keyword evidence="1" id="KW-0472">Membrane</keyword>
<dbReference type="Proteomes" id="UP000244989">
    <property type="component" value="Unassembled WGS sequence"/>
</dbReference>
<evidence type="ECO:0000313" key="2">
    <source>
        <dbReference type="EMBL" id="PWC01130.1"/>
    </source>
</evidence>
<keyword evidence="1" id="KW-1133">Transmembrane helix</keyword>
<protein>
    <submittedName>
        <fullName evidence="2">Uncharacterized protein</fullName>
    </submittedName>
</protein>
<gene>
    <name evidence="2" type="ORF">DF222_09170</name>
</gene>